<gene>
    <name evidence="1" type="ORF">AVEN_243638_1</name>
</gene>
<dbReference type="AlphaFoldDB" id="A0A4Y2A5E8"/>
<accession>A0A4Y2A5E8</accession>
<dbReference type="EMBL" id="BGPR01000006">
    <property type="protein sequence ID" value="GBL74777.1"/>
    <property type="molecule type" value="Genomic_DNA"/>
</dbReference>
<sequence>MDSLLKNCIEKGFNRGAHQVLKCLLMCIRAFLNMDSSQHRFMVPPRSPDLYSLYFFPGYLEGHCVRNSSRFRLGPGRHQSTSLLYDPRKADLRTFDNSCGVDVMPVSVPMGEILNSSYNSCN</sequence>
<proteinExistence type="predicted"/>
<evidence type="ECO:0000313" key="1">
    <source>
        <dbReference type="EMBL" id="GBL74777.1"/>
    </source>
</evidence>
<name>A0A4Y2A5E8_ARAVE</name>
<evidence type="ECO:0000313" key="2">
    <source>
        <dbReference type="Proteomes" id="UP000499080"/>
    </source>
</evidence>
<dbReference type="Proteomes" id="UP000499080">
    <property type="component" value="Unassembled WGS sequence"/>
</dbReference>
<organism evidence="1 2">
    <name type="scientific">Araneus ventricosus</name>
    <name type="common">Orbweaver spider</name>
    <name type="synonym">Epeira ventricosa</name>
    <dbReference type="NCBI Taxonomy" id="182803"/>
    <lineage>
        <taxon>Eukaryota</taxon>
        <taxon>Metazoa</taxon>
        <taxon>Ecdysozoa</taxon>
        <taxon>Arthropoda</taxon>
        <taxon>Chelicerata</taxon>
        <taxon>Arachnida</taxon>
        <taxon>Araneae</taxon>
        <taxon>Araneomorphae</taxon>
        <taxon>Entelegynae</taxon>
        <taxon>Araneoidea</taxon>
        <taxon>Araneidae</taxon>
        <taxon>Araneus</taxon>
    </lineage>
</organism>
<comment type="caution">
    <text evidence="1">The sequence shown here is derived from an EMBL/GenBank/DDBJ whole genome shotgun (WGS) entry which is preliminary data.</text>
</comment>
<reference evidence="1 2" key="1">
    <citation type="journal article" date="2019" name="Sci. Rep.">
        <title>Orb-weaving spider Araneus ventricosus genome elucidates the spidroin gene catalogue.</title>
        <authorList>
            <person name="Kono N."/>
            <person name="Nakamura H."/>
            <person name="Ohtoshi R."/>
            <person name="Moran D.A.P."/>
            <person name="Shinohara A."/>
            <person name="Yoshida Y."/>
            <person name="Fujiwara M."/>
            <person name="Mori M."/>
            <person name="Tomita M."/>
            <person name="Arakawa K."/>
        </authorList>
    </citation>
    <scope>NUCLEOTIDE SEQUENCE [LARGE SCALE GENOMIC DNA]</scope>
</reference>
<protein>
    <submittedName>
        <fullName evidence="1">Uncharacterized protein</fullName>
    </submittedName>
</protein>
<keyword evidence="2" id="KW-1185">Reference proteome</keyword>